<dbReference type="Pfam" id="PF09827">
    <property type="entry name" value="CRISPR_Cas2"/>
    <property type="match status" value="1"/>
</dbReference>
<dbReference type="InterPro" id="IPR019199">
    <property type="entry name" value="Virulence_VapD/CRISPR_Cas2"/>
</dbReference>
<dbReference type="GO" id="GO:0004521">
    <property type="term" value="F:RNA endonuclease activity"/>
    <property type="evidence" value="ECO:0007669"/>
    <property type="project" value="InterPro"/>
</dbReference>
<keyword evidence="3 9" id="KW-0540">Nuclease</keyword>
<protein>
    <recommendedName>
        <fullName evidence="9">CRISPR-associated endoribonuclease Cas2</fullName>
        <ecNumber evidence="9">3.1.-.-</ecNumber>
    </recommendedName>
</protein>
<sequence>MKYQNMRMLCMFDLPVDTPQERRQYRIFRKELLRNGFTMLQYSVYYRAVQNRAAGKRYETAIKRFLPVHGEVRLFSVSEKQFNDMQILVGSRSNQETIVGSKELVII</sequence>
<keyword evidence="5 9" id="KW-0255">Endonuclease</keyword>
<evidence type="ECO:0000313" key="11">
    <source>
        <dbReference type="Proteomes" id="UP000295257"/>
    </source>
</evidence>
<dbReference type="Gene3D" id="3.30.70.240">
    <property type="match status" value="1"/>
</dbReference>
<dbReference type="GO" id="GO:0016787">
    <property type="term" value="F:hydrolase activity"/>
    <property type="evidence" value="ECO:0007669"/>
    <property type="project" value="UniProtKB-KW"/>
</dbReference>
<dbReference type="GO" id="GO:0051607">
    <property type="term" value="P:defense response to virus"/>
    <property type="evidence" value="ECO:0007669"/>
    <property type="project" value="UniProtKB-UniRule"/>
</dbReference>
<comment type="cofactor">
    <cofactor evidence="1 9">
        <name>Mg(2+)</name>
        <dbReference type="ChEBI" id="CHEBI:18420"/>
    </cofactor>
</comment>
<keyword evidence="4 9" id="KW-0479">Metal-binding</keyword>
<dbReference type="STRING" id="1612.ABB44_01200"/>
<dbReference type="Proteomes" id="UP000295257">
    <property type="component" value="Unassembled WGS sequence"/>
</dbReference>
<organism evidence="10 11">
    <name type="scientific">Companilactobacillus farciminis</name>
    <dbReference type="NCBI Taxonomy" id="1612"/>
    <lineage>
        <taxon>Bacteria</taxon>
        <taxon>Bacillati</taxon>
        <taxon>Bacillota</taxon>
        <taxon>Bacilli</taxon>
        <taxon>Lactobacillales</taxon>
        <taxon>Lactobacillaceae</taxon>
        <taxon>Companilactobacillus</taxon>
    </lineage>
</organism>
<name>A0A4V6PJK8_9LACO</name>
<evidence type="ECO:0000256" key="7">
    <source>
        <dbReference type="ARBA" id="ARBA00022842"/>
    </source>
</evidence>
<evidence type="ECO:0000256" key="1">
    <source>
        <dbReference type="ARBA" id="ARBA00001946"/>
    </source>
</evidence>
<feature type="binding site" evidence="9">
    <location>
        <position position="13"/>
    </location>
    <ligand>
        <name>Mg(2+)</name>
        <dbReference type="ChEBI" id="CHEBI:18420"/>
        <note>catalytic</note>
    </ligand>
</feature>
<dbReference type="HAMAP" id="MF_01471">
    <property type="entry name" value="Cas2"/>
    <property type="match status" value="1"/>
</dbReference>
<keyword evidence="11" id="KW-1185">Reference proteome</keyword>
<evidence type="ECO:0000256" key="6">
    <source>
        <dbReference type="ARBA" id="ARBA00022801"/>
    </source>
</evidence>
<keyword evidence="7 9" id="KW-0460">Magnesium</keyword>
<proteinExistence type="inferred from homology"/>
<evidence type="ECO:0000313" key="10">
    <source>
        <dbReference type="EMBL" id="TDG73668.1"/>
    </source>
</evidence>
<keyword evidence="6 9" id="KW-0378">Hydrolase</keyword>
<comment type="similarity">
    <text evidence="2 9">Belongs to the CRISPR-associated endoribonuclease Cas2 protein family.</text>
</comment>
<gene>
    <name evidence="9" type="primary">cas2</name>
    <name evidence="10" type="ORF">C5L30_000622</name>
</gene>
<comment type="caution">
    <text evidence="10">The sequence shown here is derived from an EMBL/GenBank/DDBJ whole genome shotgun (WGS) entry which is preliminary data.</text>
</comment>
<evidence type="ECO:0000256" key="2">
    <source>
        <dbReference type="ARBA" id="ARBA00009959"/>
    </source>
</evidence>
<evidence type="ECO:0000256" key="9">
    <source>
        <dbReference type="HAMAP-Rule" id="MF_01471"/>
    </source>
</evidence>
<dbReference type="GO" id="GO:0046872">
    <property type="term" value="F:metal ion binding"/>
    <property type="evidence" value="ECO:0007669"/>
    <property type="project" value="UniProtKB-UniRule"/>
</dbReference>
<evidence type="ECO:0000256" key="3">
    <source>
        <dbReference type="ARBA" id="ARBA00022722"/>
    </source>
</evidence>
<dbReference type="NCBIfam" id="TIGR01573">
    <property type="entry name" value="cas2"/>
    <property type="match status" value="1"/>
</dbReference>
<evidence type="ECO:0000256" key="8">
    <source>
        <dbReference type="ARBA" id="ARBA00023118"/>
    </source>
</evidence>
<dbReference type="GO" id="GO:0043571">
    <property type="term" value="P:maintenance of CRISPR repeat elements"/>
    <property type="evidence" value="ECO:0007669"/>
    <property type="project" value="UniProtKB-UniRule"/>
</dbReference>
<evidence type="ECO:0000256" key="5">
    <source>
        <dbReference type="ARBA" id="ARBA00022759"/>
    </source>
</evidence>
<dbReference type="InterPro" id="IPR021127">
    <property type="entry name" value="CRISPR_associated_Cas2"/>
</dbReference>
<accession>A0A4V6PJK8</accession>
<dbReference type="SUPFAM" id="SSF143430">
    <property type="entry name" value="TTP0101/SSO1404-like"/>
    <property type="match status" value="1"/>
</dbReference>
<dbReference type="AlphaFoldDB" id="A0A4V6PJK8"/>
<keyword evidence="8 9" id="KW-0051">Antiviral defense</keyword>
<comment type="function">
    <text evidence="9">CRISPR (clustered regularly interspaced short palindromic repeat), is an adaptive immune system that provides protection against mobile genetic elements (viruses, transposable elements and conjugative plasmids). CRISPR clusters contain sequences complementary to antecedent mobile elements and target invading nucleic acids. CRISPR clusters are transcribed and processed into CRISPR RNA (crRNA). Functions as a ssRNA-specific endoribonuclease. Involved in the integration of spacer DNA into the CRISPR cassette.</text>
</comment>
<reference evidence="10 11" key="1">
    <citation type="journal article" date="2019" name="Appl. Microbiol. Biotechnol.">
        <title>Uncovering carbohydrate metabolism through a genotype-phenotype association study of 56 lactic acid bacteria genomes.</title>
        <authorList>
            <person name="Buron-Moles G."/>
            <person name="Chailyan A."/>
            <person name="Dolejs I."/>
            <person name="Forster J."/>
            <person name="Miks M.H."/>
        </authorList>
    </citation>
    <scope>NUCLEOTIDE SEQUENCE [LARGE SCALE GENOMIC DNA]</scope>
    <source>
        <strain evidence="10 11">ATCC 29644</strain>
    </source>
</reference>
<comment type="subunit">
    <text evidence="9">Homodimer, forms a heterotetramer with a Cas1 homodimer.</text>
</comment>
<dbReference type="EC" id="3.1.-.-" evidence="9"/>
<dbReference type="EMBL" id="PUFN01000008">
    <property type="protein sequence ID" value="TDG73668.1"/>
    <property type="molecule type" value="Genomic_DNA"/>
</dbReference>
<evidence type="ECO:0000256" key="4">
    <source>
        <dbReference type="ARBA" id="ARBA00022723"/>
    </source>
</evidence>